<dbReference type="AlphaFoldDB" id="E7S0P1"/>
<dbReference type="HOGENOM" id="CLU_1813385_0_0_4"/>
<sequence length="142" mass="15308">MRFIGIAARIRLPVQPSCPVIMFASSGVSPTSGLCYRPAGRGAEIVPGGNGPETEFAIDHDWASRIVREKCRQYVDFVGVHPKNPQNVRQERYVAILQRLGRRPEGRSDGRATAGAGTALPVGRAHTTALRNPGGPYRMAAS</sequence>
<gene>
    <name evidence="1" type="ORF">HMPREF0551_2602</name>
</gene>
<evidence type="ECO:0000313" key="2">
    <source>
        <dbReference type="Proteomes" id="UP000011021"/>
    </source>
</evidence>
<organism evidence="1 2">
    <name type="scientific">Lautropia mirabilis ATCC 51599</name>
    <dbReference type="NCBI Taxonomy" id="887898"/>
    <lineage>
        <taxon>Bacteria</taxon>
        <taxon>Pseudomonadati</taxon>
        <taxon>Pseudomonadota</taxon>
        <taxon>Betaproteobacteria</taxon>
        <taxon>Burkholderiales</taxon>
        <taxon>Burkholderiaceae</taxon>
        <taxon>Lautropia</taxon>
    </lineage>
</organism>
<evidence type="ECO:0000313" key="1">
    <source>
        <dbReference type="EMBL" id="EFV93706.1"/>
    </source>
</evidence>
<comment type="caution">
    <text evidence="1">The sequence shown here is derived from an EMBL/GenBank/DDBJ whole genome shotgun (WGS) entry which is preliminary data.</text>
</comment>
<name>E7S0P1_9BURK</name>
<proteinExistence type="predicted"/>
<keyword evidence="2" id="KW-1185">Reference proteome</keyword>
<reference evidence="1 2" key="1">
    <citation type="submission" date="2010-12" db="EMBL/GenBank/DDBJ databases">
        <authorList>
            <person name="Muzny D."/>
            <person name="Qin X."/>
            <person name="Deng J."/>
            <person name="Jiang H."/>
            <person name="Liu Y."/>
            <person name="Qu J."/>
            <person name="Song X.-Z."/>
            <person name="Zhang L."/>
            <person name="Thornton R."/>
            <person name="Coyle M."/>
            <person name="Francisco L."/>
            <person name="Jackson L."/>
            <person name="Javaid M."/>
            <person name="Korchina V."/>
            <person name="Kovar C."/>
            <person name="Mata R."/>
            <person name="Mathew T."/>
            <person name="Ngo R."/>
            <person name="Nguyen L."/>
            <person name="Nguyen N."/>
            <person name="Okwuonu G."/>
            <person name="Ongeri F."/>
            <person name="Pham C."/>
            <person name="Simmons D."/>
            <person name="Wilczek-Boney K."/>
            <person name="Hale W."/>
            <person name="Jakkamsetti A."/>
            <person name="Pham P."/>
            <person name="Ruth R."/>
            <person name="San Lucas F."/>
            <person name="Warren J."/>
            <person name="Zhang J."/>
            <person name="Zhao Z."/>
            <person name="Zhou C."/>
            <person name="Zhu D."/>
            <person name="Lee S."/>
            <person name="Bess C."/>
            <person name="Blankenburg K."/>
            <person name="Forbes L."/>
            <person name="Fu Q."/>
            <person name="Gubbala S."/>
            <person name="Hirani K."/>
            <person name="Jayaseelan J.C."/>
            <person name="Lara F."/>
            <person name="Munidasa M."/>
            <person name="Palculict T."/>
            <person name="Patil S."/>
            <person name="Pu L.-L."/>
            <person name="Saada N."/>
            <person name="Tang L."/>
            <person name="Weissenberger G."/>
            <person name="Zhu Y."/>
            <person name="Hemphill L."/>
            <person name="Shang Y."/>
            <person name="Youmans B."/>
            <person name="Ayvaz T."/>
            <person name="Ross M."/>
            <person name="Santibanez J."/>
            <person name="Aqrawi P."/>
            <person name="Gross S."/>
            <person name="Joshi V."/>
            <person name="Fowler G."/>
            <person name="Nazareth L."/>
            <person name="Reid J."/>
            <person name="Worley K."/>
            <person name="Petrosino J."/>
            <person name="Highlander S."/>
            <person name="Gibbs R."/>
        </authorList>
    </citation>
    <scope>NUCLEOTIDE SEQUENCE [LARGE SCALE GENOMIC DNA]</scope>
    <source>
        <strain evidence="1 2">ATCC 51599</strain>
    </source>
</reference>
<dbReference type="EMBL" id="AEQP01000024">
    <property type="protein sequence ID" value="EFV93706.1"/>
    <property type="molecule type" value="Genomic_DNA"/>
</dbReference>
<accession>E7S0P1</accession>
<protein>
    <submittedName>
        <fullName evidence="1">Uncharacterized protein</fullName>
    </submittedName>
</protein>
<dbReference type="STRING" id="887898.HMPREF0551_2602"/>
<dbReference type="Proteomes" id="UP000011021">
    <property type="component" value="Unassembled WGS sequence"/>
</dbReference>